<dbReference type="Pfam" id="PF13469">
    <property type="entry name" value="Sulfotransfer_3"/>
    <property type="match status" value="1"/>
</dbReference>
<gene>
    <name evidence="1" type="ORF">BECKLPF1236A_GA0070988_102594</name>
    <name evidence="2" type="ORF">BECKLPF1236C_GA0070990_102524</name>
</gene>
<dbReference type="EMBL" id="CAADFM010000259">
    <property type="protein sequence ID" value="VFK20394.1"/>
    <property type="molecule type" value="Genomic_DNA"/>
</dbReference>
<dbReference type="SUPFAM" id="SSF52540">
    <property type="entry name" value="P-loop containing nucleoside triphosphate hydrolases"/>
    <property type="match status" value="1"/>
</dbReference>
<protein>
    <submittedName>
        <fullName evidence="1">Sulfotransferase family protein</fullName>
    </submittedName>
</protein>
<reference evidence="1" key="1">
    <citation type="submission" date="2019-02" db="EMBL/GenBank/DDBJ databases">
        <authorList>
            <person name="Gruber-Vodicka R. H."/>
            <person name="Seah K. B. B."/>
        </authorList>
    </citation>
    <scope>NUCLEOTIDE SEQUENCE</scope>
    <source>
        <strain evidence="1">BECK_S312</strain>
        <strain evidence="2">BECK_S426</strain>
    </source>
</reference>
<organism evidence="1">
    <name type="scientific">Candidatus Kentrum sp. LPFa</name>
    <dbReference type="NCBI Taxonomy" id="2126335"/>
    <lineage>
        <taxon>Bacteria</taxon>
        <taxon>Pseudomonadati</taxon>
        <taxon>Pseudomonadota</taxon>
        <taxon>Gammaproteobacteria</taxon>
        <taxon>Candidatus Kentrum</taxon>
    </lineage>
</organism>
<dbReference type="EMBL" id="CAADFP010000252">
    <property type="protein sequence ID" value="VFK34210.1"/>
    <property type="molecule type" value="Genomic_DNA"/>
</dbReference>
<accession>A0A450WTR8</accession>
<dbReference type="AlphaFoldDB" id="A0A450WTR8"/>
<sequence>MPPRYVDDTPWYGALIPFMHKVFPDAHFVHIIRNGRYVLQSLRASLGAGYTWISPNIQEQAELWSNQVKLTRERARLHLPKNQYTEIRYEALSSEPIPTINYILDAVGLPQCEEVFAPLATPMLLHPVRIRCLRKNSRMVRTTLPPGTWMLYPRTGSNRKKNSSSGLLGIWWLNWDTYDDIDTGRARRALPLIQALCPLDRRLILNGSTGKPKRSVSWEAVNFSCYKKSDSSRCPNHE</sequence>
<dbReference type="Gene3D" id="3.40.50.300">
    <property type="entry name" value="P-loop containing nucleotide triphosphate hydrolases"/>
    <property type="match status" value="1"/>
</dbReference>
<dbReference type="InterPro" id="IPR027417">
    <property type="entry name" value="P-loop_NTPase"/>
</dbReference>
<proteinExistence type="predicted"/>
<evidence type="ECO:0000313" key="2">
    <source>
        <dbReference type="EMBL" id="VFK34210.1"/>
    </source>
</evidence>
<dbReference type="GO" id="GO:0016740">
    <property type="term" value="F:transferase activity"/>
    <property type="evidence" value="ECO:0007669"/>
    <property type="project" value="UniProtKB-KW"/>
</dbReference>
<keyword evidence="1" id="KW-0808">Transferase</keyword>
<evidence type="ECO:0000313" key="1">
    <source>
        <dbReference type="EMBL" id="VFK20394.1"/>
    </source>
</evidence>
<name>A0A450WTR8_9GAMM</name>